<name>A0A2P2K0K5_RHIMU</name>
<protein>
    <submittedName>
        <fullName evidence="1">LRR-RLK</fullName>
    </submittedName>
</protein>
<proteinExistence type="predicted"/>
<dbReference type="EMBL" id="GGEC01018764">
    <property type="protein sequence ID" value="MBW99247.1"/>
    <property type="molecule type" value="Transcribed_RNA"/>
</dbReference>
<dbReference type="AlphaFoldDB" id="A0A2P2K0K5"/>
<evidence type="ECO:0000313" key="1">
    <source>
        <dbReference type="EMBL" id="MBW99247.1"/>
    </source>
</evidence>
<organism evidence="1">
    <name type="scientific">Rhizophora mucronata</name>
    <name type="common">Asiatic mangrove</name>
    <dbReference type="NCBI Taxonomy" id="61149"/>
    <lineage>
        <taxon>Eukaryota</taxon>
        <taxon>Viridiplantae</taxon>
        <taxon>Streptophyta</taxon>
        <taxon>Embryophyta</taxon>
        <taxon>Tracheophyta</taxon>
        <taxon>Spermatophyta</taxon>
        <taxon>Magnoliopsida</taxon>
        <taxon>eudicotyledons</taxon>
        <taxon>Gunneridae</taxon>
        <taxon>Pentapetalae</taxon>
        <taxon>rosids</taxon>
        <taxon>fabids</taxon>
        <taxon>Malpighiales</taxon>
        <taxon>Rhizophoraceae</taxon>
        <taxon>Rhizophora</taxon>
    </lineage>
</organism>
<sequence>MEFGIRPCNLVFEAAKTTKLEKFASPTKVVAISPENLLLDRSK</sequence>
<accession>A0A2P2K0K5</accession>
<reference evidence="1" key="1">
    <citation type="submission" date="2018-02" db="EMBL/GenBank/DDBJ databases">
        <title>Rhizophora mucronata_Transcriptome.</title>
        <authorList>
            <person name="Meera S.P."/>
            <person name="Sreeshan A."/>
            <person name="Augustine A."/>
        </authorList>
    </citation>
    <scope>NUCLEOTIDE SEQUENCE</scope>
    <source>
        <tissue evidence="1">Leaf</tissue>
    </source>
</reference>